<evidence type="ECO:0000256" key="7">
    <source>
        <dbReference type="ARBA" id="ARBA00023136"/>
    </source>
</evidence>
<dbReference type="PANTHER" id="PTHR35011:SF2">
    <property type="entry name" value="2,3-DIKETO-L-GULONATE TRAP TRANSPORTER SMALL PERMEASE PROTEIN YIAM"/>
    <property type="match status" value="1"/>
</dbReference>
<evidence type="ECO:0000256" key="3">
    <source>
        <dbReference type="ARBA" id="ARBA00022475"/>
    </source>
</evidence>
<keyword evidence="6 8" id="KW-1133">Transmembrane helix</keyword>
<dbReference type="GO" id="GO:0015740">
    <property type="term" value="P:C4-dicarboxylate transport"/>
    <property type="evidence" value="ECO:0007669"/>
    <property type="project" value="TreeGrafter"/>
</dbReference>
<gene>
    <name evidence="10" type="ORF">SDC9_05316</name>
</gene>
<dbReference type="InterPro" id="IPR055348">
    <property type="entry name" value="DctQ"/>
</dbReference>
<dbReference type="GO" id="GO:0022857">
    <property type="term" value="F:transmembrane transporter activity"/>
    <property type="evidence" value="ECO:0007669"/>
    <property type="project" value="TreeGrafter"/>
</dbReference>
<accession>A0A644T1F9</accession>
<evidence type="ECO:0000256" key="8">
    <source>
        <dbReference type="SAM" id="Phobius"/>
    </source>
</evidence>
<reference evidence="10" key="1">
    <citation type="submission" date="2019-08" db="EMBL/GenBank/DDBJ databases">
        <authorList>
            <person name="Kucharzyk K."/>
            <person name="Murdoch R.W."/>
            <person name="Higgins S."/>
            <person name="Loffler F."/>
        </authorList>
    </citation>
    <scope>NUCLEOTIDE SEQUENCE</scope>
</reference>
<feature type="transmembrane region" description="Helical" evidence="8">
    <location>
        <begin position="46"/>
        <end position="65"/>
    </location>
</feature>
<evidence type="ECO:0000313" key="10">
    <source>
        <dbReference type="EMBL" id="MPL59761.1"/>
    </source>
</evidence>
<comment type="caution">
    <text evidence="10">The sequence shown here is derived from an EMBL/GenBank/DDBJ whole genome shotgun (WGS) entry which is preliminary data.</text>
</comment>
<sequence>MKKFYEFICKAEVFLAALCFSISCCLIFLAAVARTFDHPINWSQDMSLFLFAWSVFLSADAAFRADKLVNIDLLSSRFSASAKRVFSILIYCIILVFLGTLIWYGIKLSLFSRRRVFQGIPGFSYSWVTISIPVGGLLMAITSILKLRDLLIRRPVSSEGPGKAGA</sequence>
<protein>
    <recommendedName>
        <fullName evidence="9">Tripartite ATP-independent periplasmic transporters DctQ component domain-containing protein</fullName>
    </recommendedName>
</protein>
<feature type="domain" description="Tripartite ATP-independent periplasmic transporters DctQ component" evidence="9">
    <location>
        <begin position="24"/>
        <end position="150"/>
    </location>
</feature>
<proteinExistence type="predicted"/>
<evidence type="ECO:0000256" key="2">
    <source>
        <dbReference type="ARBA" id="ARBA00022448"/>
    </source>
</evidence>
<feature type="transmembrane region" description="Helical" evidence="8">
    <location>
        <begin position="85"/>
        <end position="106"/>
    </location>
</feature>
<dbReference type="Pfam" id="PF04290">
    <property type="entry name" value="DctQ"/>
    <property type="match status" value="1"/>
</dbReference>
<feature type="transmembrane region" description="Helical" evidence="8">
    <location>
        <begin position="12"/>
        <end position="34"/>
    </location>
</feature>
<evidence type="ECO:0000259" key="9">
    <source>
        <dbReference type="Pfam" id="PF04290"/>
    </source>
</evidence>
<evidence type="ECO:0000256" key="6">
    <source>
        <dbReference type="ARBA" id="ARBA00022989"/>
    </source>
</evidence>
<keyword evidence="7 8" id="KW-0472">Membrane</keyword>
<dbReference type="EMBL" id="VSSQ01000010">
    <property type="protein sequence ID" value="MPL59761.1"/>
    <property type="molecule type" value="Genomic_DNA"/>
</dbReference>
<keyword evidence="5 8" id="KW-0812">Transmembrane</keyword>
<evidence type="ECO:0000256" key="5">
    <source>
        <dbReference type="ARBA" id="ARBA00022692"/>
    </source>
</evidence>
<dbReference type="AlphaFoldDB" id="A0A644T1F9"/>
<name>A0A644T1F9_9ZZZZ</name>
<keyword evidence="2" id="KW-0813">Transport</keyword>
<evidence type="ECO:0000256" key="4">
    <source>
        <dbReference type="ARBA" id="ARBA00022519"/>
    </source>
</evidence>
<keyword evidence="4" id="KW-0997">Cell inner membrane</keyword>
<organism evidence="10">
    <name type="scientific">bioreactor metagenome</name>
    <dbReference type="NCBI Taxonomy" id="1076179"/>
    <lineage>
        <taxon>unclassified sequences</taxon>
        <taxon>metagenomes</taxon>
        <taxon>ecological metagenomes</taxon>
    </lineage>
</organism>
<keyword evidence="3" id="KW-1003">Cell membrane</keyword>
<dbReference type="PANTHER" id="PTHR35011">
    <property type="entry name" value="2,3-DIKETO-L-GULONATE TRAP TRANSPORTER SMALL PERMEASE PROTEIN YIAM"/>
    <property type="match status" value="1"/>
</dbReference>
<feature type="transmembrane region" description="Helical" evidence="8">
    <location>
        <begin position="126"/>
        <end position="145"/>
    </location>
</feature>
<comment type="subcellular location">
    <subcellularLocation>
        <location evidence="1">Cell inner membrane</location>
        <topology evidence="1">Multi-pass membrane protein</topology>
    </subcellularLocation>
</comment>
<evidence type="ECO:0000256" key="1">
    <source>
        <dbReference type="ARBA" id="ARBA00004429"/>
    </source>
</evidence>
<dbReference type="GO" id="GO:0005886">
    <property type="term" value="C:plasma membrane"/>
    <property type="evidence" value="ECO:0007669"/>
    <property type="project" value="UniProtKB-SubCell"/>
</dbReference>
<dbReference type="InterPro" id="IPR007387">
    <property type="entry name" value="TRAP_DctQ"/>
</dbReference>
<dbReference type="PROSITE" id="PS51257">
    <property type="entry name" value="PROKAR_LIPOPROTEIN"/>
    <property type="match status" value="1"/>
</dbReference>